<feature type="region of interest" description="Disordered" evidence="1">
    <location>
        <begin position="185"/>
        <end position="205"/>
    </location>
</feature>
<sequence>MPRVRIFWYQLQDTSVVGLREGRKQPFCFKQDGTVETFPDTYIATKRILGTYVVSDGSRSLQTRAKIWMNEYAEGEGGKEPALVKVVAFGDYLKAKRQLEFEWNESSLGILKARVNRLPLDAMRVRRKKIYWKLESELERAKEAKEIEVVSEKLKEMKSSIERLDLVIKERTIMIREYEEDYNREYNEERASTGQNKAVKNSSKK</sequence>
<dbReference type="Proteomes" id="UP000308671">
    <property type="component" value="Unassembled WGS sequence"/>
</dbReference>
<evidence type="ECO:0000256" key="1">
    <source>
        <dbReference type="SAM" id="MobiDB-lite"/>
    </source>
</evidence>
<accession>A0A4S8RG00</accession>
<comment type="caution">
    <text evidence="2">The sequence shown here is derived from an EMBL/GenBank/DDBJ whole genome shotgun (WGS) entry which is preliminary data.</text>
</comment>
<reference evidence="2 3" key="1">
    <citation type="submission" date="2017-12" db="EMBL/GenBank/DDBJ databases">
        <title>Comparative genomics of Botrytis spp.</title>
        <authorList>
            <person name="Valero-Jimenez C.A."/>
            <person name="Tapia P."/>
            <person name="Veloso J."/>
            <person name="Silva-Moreno E."/>
            <person name="Staats M."/>
            <person name="Valdes J.H."/>
            <person name="Van Kan J.A.L."/>
        </authorList>
    </citation>
    <scope>NUCLEOTIDE SEQUENCE [LARGE SCALE GENOMIC DNA]</scope>
    <source>
        <strain evidence="2 3">MUCL435</strain>
    </source>
</reference>
<protein>
    <submittedName>
        <fullName evidence="2">Uncharacterized protein</fullName>
    </submittedName>
</protein>
<name>A0A4S8RG00_9HELO</name>
<organism evidence="2 3">
    <name type="scientific">Botrytis galanthina</name>
    <dbReference type="NCBI Taxonomy" id="278940"/>
    <lineage>
        <taxon>Eukaryota</taxon>
        <taxon>Fungi</taxon>
        <taxon>Dikarya</taxon>
        <taxon>Ascomycota</taxon>
        <taxon>Pezizomycotina</taxon>
        <taxon>Leotiomycetes</taxon>
        <taxon>Helotiales</taxon>
        <taxon>Sclerotiniaceae</taxon>
        <taxon>Botrytis</taxon>
    </lineage>
</organism>
<dbReference type="EMBL" id="PQXL01000049">
    <property type="protein sequence ID" value="THV53479.1"/>
    <property type="molecule type" value="Genomic_DNA"/>
</dbReference>
<dbReference type="AlphaFoldDB" id="A0A4S8RG00"/>
<feature type="compositionally biased region" description="Polar residues" evidence="1">
    <location>
        <begin position="192"/>
        <end position="205"/>
    </location>
</feature>
<evidence type="ECO:0000313" key="2">
    <source>
        <dbReference type="EMBL" id="THV53479.1"/>
    </source>
</evidence>
<gene>
    <name evidence="2" type="ORF">BGAL_0049g00140</name>
</gene>
<proteinExistence type="predicted"/>
<dbReference type="OrthoDB" id="10515521at2759"/>
<keyword evidence="3" id="KW-1185">Reference proteome</keyword>
<evidence type="ECO:0000313" key="3">
    <source>
        <dbReference type="Proteomes" id="UP000308671"/>
    </source>
</evidence>